<dbReference type="Pfam" id="PF04023">
    <property type="entry name" value="FeoA"/>
    <property type="match status" value="1"/>
</dbReference>
<evidence type="ECO:0000256" key="1">
    <source>
        <dbReference type="ARBA" id="ARBA00023004"/>
    </source>
</evidence>
<accession>A0ABS3TMV4</accession>
<dbReference type="RefSeq" id="WP_208311734.1">
    <property type="nucleotide sequence ID" value="NZ_JAELYA010000001.1"/>
</dbReference>
<evidence type="ECO:0000313" key="3">
    <source>
        <dbReference type="EMBL" id="MBO3273914.1"/>
    </source>
</evidence>
<protein>
    <submittedName>
        <fullName evidence="3">Ferrous iron transport protein A</fullName>
    </submittedName>
</protein>
<dbReference type="EMBL" id="JAELYA010000001">
    <property type="protein sequence ID" value="MBO3273914.1"/>
    <property type="molecule type" value="Genomic_DNA"/>
</dbReference>
<reference evidence="3 4" key="1">
    <citation type="submission" date="2020-12" db="EMBL/GenBank/DDBJ databases">
        <title>Pseudomonas schmalbachii sp. nov. isolated from millipede gut.</title>
        <authorList>
            <person name="Shelomi M."/>
        </authorList>
    </citation>
    <scope>NUCLEOTIDE SEQUENCE [LARGE SCALE GENOMIC DNA]</scope>
    <source>
        <strain evidence="3 4">Milli4</strain>
    </source>
</reference>
<evidence type="ECO:0000259" key="2">
    <source>
        <dbReference type="SMART" id="SM00899"/>
    </source>
</evidence>
<gene>
    <name evidence="3" type="ORF">JFY56_01585</name>
</gene>
<keyword evidence="1" id="KW-0408">Iron</keyword>
<name>A0ABS3TMV4_9PSED</name>
<dbReference type="PANTHER" id="PTHR43151:SF1">
    <property type="entry name" value="SSR2333 PROTEIN"/>
    <property type="match status" value="1"/>
</dbReference>
<sequence>MSSTSSPQSLPLSMAGENARVRIVALLGGPGTVRRLTEMGLNVGCEIIVRQSQGGGLVVSRGETRFALGAGMAHKIMVCPV</sequence>
<dbReference type="PANTHER" id="PTHR43151">
    <property type="entry name" value="FEOA FAMILY PROTEIN"/>
    <property type="match status" value="1"/>
</dbReference>
<feature type="domain" description="Ferrous iron transporter FeoA-like" evidence="2">
    <location>
        <begin position="10"/>
        <end position="80"/>
    </location>
</feature>
<proteinExistence type="predicted"/>
<comment type="caution">
    <text evidence="3">The sequence shown here is derived from an EMBL/GenBank/DDBJ whole genome shotgun (WGS) entry which is preliminary data.</text>
</comment>
<dbReference type="SMART" id="SM00899">
    <property type="entry name" value="FeoA"/>
    <property type="match status" value="1"/>
</dbReference>
<evidence type="ECO:0000313" key="4">
    <source>
        <dbReference type="Proteomes" id="UP000669060"/>
    </source>
</evidence>
<organism evidence="3 4">
    <name type="scientific">Pseudomonas schmalbachii</name>
    <dbReference type="NCBI Taxonomy" id="2816993"/>
    <lineage>
        <taxon>Bacteria</taxon>
        <taxon>Pseudomonadati</taxon>
        <taxon>Pseudomonadota</taxon>
        <taxon>Gammaproteobacteria</taxon>
        <taxon>Pseudomonadales</taxon>
        <taxon>Pseudomonadaceae</taxon>
        <taxon>Pseudomonas</taxon>
    </lineage>
</organism>
<keyword evidence="4" id="KW-1185">Reference proteome</keyword>
<dbReference type="InterPro" id="IPR053184">
    <property type="entry name" value="FeoA-like"/>
</dbReference>
<dbReference type="SUPFAM" id="SSF50037">
    <property type="entry name" value="C-terminal domain of transcriptional repressors"/>
    <property type="match status" value="1"/>
</dbReference>
<dbReference type="InterPro" id="IPR007167">
    <property type="entry name" value="Fe-transptr_FeoA-like"/>
</dbReference>
<dbReference type="InterPro" id="IPR038157">
    <property type="entry name" value="FeoA_core_dom"/>
</dbReference>
<dbReference type="InterPro" id="IPR008988">
    <property type="entry name" value="Transcriptional_repressor_C"/>
</dbReference>
<dbReference type="Gene3D" id="2.30.30.90">
    <property type="match status" value="1"/>
</dbReference>
<dbReference type="Proteomes" id="UP000669060">
    <property type="component" value="Unassembled WGS sequence"/>
</dbReference>